<name>A0A2G5VGL9_9PELO</name>
<dbReference type="AlphaFoldDB" id="A0A2G5VGL9"/>
<keyword evidence="4 13" id="KW-0493">Microtubule</keyword>
<evidence type="ECO:0000256" key="2">
    <source>
        <dbReference type="ARBA" id="ARBA00022490"/>
    </source>
</evidence>
<keyword evidence="6" id="KW-0498">Mitosis</keyword>
<keyword evidence="2" id="KW-0963">Cytoplasm</keyword>
<keyword evidence="10" id="KW-0206">Cytoskeleton</keyword>
<dbReference type="PROSITE" id="PS50067">
    <property type="entry name" value="KINESIN_MOTOR_2"/>
    <property type="match status" value="1"/>
</dbReference>
<dbReference type="GO" id="GO:0090307">
    <property type="term" value="P:mitotic spindle assembly"/>
    <property type="evidence" value="ECO:0007669"/>
    <property type="project" value="TreeGrafter"/>
</dbReference>
<evidence type="ECO:0000256" key="4">
    <source>
        <dbReference type="ARBA" id="ARBA00022701"/>
    </source>
</evidence>
<comment type="similarity">
    <text evidence="12 13">Belongs to the TRAFAC class myosin-kinesin ATPase superfamily. Kinesin family.</text>
</comment>
<evidence type="ECO:0000256" key="6">
    <source>
        <dbReference type="ARBA" id="ARBA00022776"/>
    </source>
</evidence>
<dbReference type="PROSITE" id="PS00411">
    <property type="entry name" value="KINESIN_MOTOR_1"/>
    <property type="match status" value="1"/>
</dbReference>
<gene>
    <name evidence="17" type="primary">Cni-bmk-1</name>
    <name evidence="17" type="synonym">Cnig_chr_I.g1637</name>
    <name evidence="17" type="ORF">B9Z55_001637</name>
</gene>
<dbReference type="GO" id="GO:0005524">
    <property type="term" value="F:ATP binding"/>
    <property type="evidence" value="ECO:0007669"/>
    <property type="project" value="UniProtKB-UniRule"/>
</dbReference>
<dbReference type="GO" id="GO:0051301">
    <property type="term" value="P:cell division"/>
    <property type="evidence" value="ECO:0007669"/>
    <property type="project" value="UniProtKB-KW"/>
</dbReference>
<sequence length="996" mass="111426">MLFLHSNDIFPHFSFFQIALKLLGESANMDKTSCSNVTMSTRKKVSEASSNIRVAVRIRPLNGAERSDKCTSIAKSDIIKNTVELKSKPFGPFSRVFDTDTTQAEIYADLVSPQIKKVIAGFNCTVFAYGQTGTGKTFTMEGGRTDAKSSQDDPTTGIIPRAVEDIFEQLESSKCEEYSLRVSYVELYNEELLDLLASSDDEDRERLRIFDDPHKKGVIVSGVEEVPVRSRSDVFKLLKTGAEKRKTAATLMNMNSSRSHSLFMVNVVVRENTNTGEELVKQGKLNLVDLAGSENIGRSGAQGNRAKEAGSINQSLLTLGRVIRSLTTNAQHIPYRESKLTRLLQDSLGGSTITSLIATLSPSSSNFEESQSTLEYAMRAANIKNKPVCNTKVSKKTILKEYSDEIEKLRRDLRAAREKNGVIISEESHEEFQRNAEKVNELEQQLDGAVDRLRRYTEDLLYMDDQYKQLYERKGELESRLRESHRDYAEKVVELAETNDVLNKHIEAIGVMHANALKSFDQLLQSRDAADELTTDIAAFWRKVDDMRAADDRNKDIFEAFVQKMTSFVKNASLHAEALATDGRLASEEFVHDATPLMKTFGSVADSIDQSSKEIQTLLMNAFQRTTEIEKNAANTINSLSNDNREQWDAVLKTCVEYYKAHATRSEELSKQLTEKLAEIKQQVAAFADDVRPLLTEIRNTTSDSFEKRAQQTDENVAEVEKTCSGMEETLKMLMQQVKQLSVKAKENHQRQLIDDQNTQESILSTINAAETVVQSVEDVIEECCDVKDVEDSARGDLDDIDMDMENAVKEAKERAVEKDGEVKKVTSTLLEKANAIREETTAQVEAALGSCSATSETCRTTGESLQKSVQESSERTMSLFTKFAEATHNVTEEATGAINAVDMTFVDPSNNVPPRIIPEYPTSEKLVKPVEPETLLGMEEDAEDGSDGELAKKKRRVTAFVRRDSLLDTTNLFPSPHAIQKRREAPIDEEEDTEN</sequence>
<evidence type="ECO:0000256" key="15">
    <source>
        <dbReference type="SAM" id="MobiDB-lite"/>
    </source>
</evidence>
<feature type="region of interest" description="Disordered" evidence="15">
    <location>
        <begin position="972"/>
        <end position="996"/>
    </location>
</feature>
<evidence type="ECO:0000256" key="7">
    <source>
        <dbReference type="ARBA" id="ARBA00022840"/>
    </source>
</evidence>
<evidence type="ECO:0000256" key="13">
    <source>
        <dbReference type="RuleBase" id="RU000394"/>
    </source>
</evidence>
<keyword evidence="18" id="KW-1185">Reference proteome</keyword>
<dbReference type="GO" id="GO:0051231">
    <property type="term" value="P:spindle elongation"/>
    <property type="evidence" value="ECO:0007669"/>
    <property type="project" value="TreeGrafter"/>
</dbReference>
<evidence type="ECO:0000256" key="11">
    <source>
        <dbReference type="ARBA" id="ARBA00023306"/>
    </source>
</evidence>
<protein>
    <recommendedName>
        <fullName evidence="13">Kinesin-like protein</fullName>
    </recommendedName>
</protein>
<dbReference type="Proteomes" id="UP000230233">
    <property type="component" value="Chromosome I"/>
</dbReference>
<dbReference type="STRING" id="1611254.A0A2G5VGL9"/>
<organism evidence="17 18">
    <name type="scientific">Caenorhabditis nigoni</name>
    <dbReference type="NCBI Taxonomy" id="1611254"/>
    <lineage>
        <taxon>Eukaryota</taxon>
        <taxon>Metazoa</taxon>
        <taxon>Ecdysozoa</taxon>
        <taxon>Nematoda</taxon>
        <taxon>Chromadorea</taxon>
        <taxon>Rhabditida</taxon>
        <taxon>Rhabditina</taxon>
        <taxon>Rhabditomorpha</taxon>
        <taxon>Rhabditoidea</taxon>
        <taxon>Rhabditidae</taxon>
        <taxon>Peloderinae</taxon>
        <taxon>Caenorhabditis</taxon>
    </lineage>
</organism>
<feature type="domain" description="Kinesin motor" evidence="16">
    <location>
        <begin position="51"/>
        <end position="383"/>
    </location>
</feature>
<comment type="subcellular location">
    <subcellularLocation>
        <location evidence="1">Cytoplasm</location>
        <location evidence="1">Cytoskeleton</location>
    </subcellularLocation>
</comment>
<dbReference type="GO" id="GO:0007018">
    <property type="term" value="P:microtubule-based movement"/>
    <property type="evidence" value="ECO:0007669"/>
    <property type="project" value="InterPro"/>
</dbReference>
<dbReference type="GO" id="GO:0072686">
    <property type="term" value="C:mitotic spindle"/>
    <property type="evidence" value="ECO:0007669"/>
    <property type="project" value="TreeGrafter"/>
</dbReference>
<dbReference type="SMART" id="SM00129">
    <property type="entry name" value="KISc"/>
    <property type="match status" value="1"/>
</dbReference>
<evidence type="ECO:0000256" key="5">
    <source>
        <dbReference type="ARBA" id="ARBA00022741"/>
    </source>
</evidence>
<evidence type="ECO:0000313" key="17">
    <source>
        <dbReference type="EMBL" id="PIC50925.1"/>
    </source>
</evidence>
<reference evidence="18" key="1">
    <citation type="submission" date="2017-10" db="EMBL/GenBank/DDBJ databases">
        <title>Rapid genome shrinkage in a self-fertile nematode reveals novel sperm competition proteins.</title>
        <authorList>
            <person name="Yin D."/>
            <person name="Schwarz E.M."/>
            <person name="Thomas C.G."/>
            <person name="Felde R.L."/>
            <person name="Korf I.F."/>
            <person name="Cutter A.D."/>
            <person name="Schartner C.M."/>
            <person name="Ralston E.J."/>
            <person name="Meyer B.J."/>
            <person name="Haag E.S."/>
        </authorList>
    </citation>
    <scope>NUCLEOTIDE SEQUENCE [LARGE SCALE GENOMIC DNA]</scope>
    <source>
        <strain evidence="18">JU1422</strain>
    </source>
</reference>
<dbReference type="GO" id="GO:0008574">
    <property type="term" value="F:plus-end-directed microtubule motor activity"/>
    <property type="evidence" value="ECO:0007669"/>
    <property type="project" value="TreeGrafter"/>
</dbReference>
<evidence type="ECO:0000259" key="16">
    <source>
        <dbReference type="PROSITE" id="PS50067"/>
    </source>
</evidence>
<dbReference type="FunFam" id="3.40.850.10:FF:000051">
    <property type="entry name" value="Kinesin-like protein bimC"/>
    <property type="match status" value="1"/>
</dbReference>
<dbReference type="GO" id="GO:0005634">
    <property type="term" value="C:nucleus"/>
    <property type="evidence" value="ECO:0007669"/>
    <property type="project" value="TreeGrafter"/>
</dbReference>
<dbReference type="OrthoDB" id="3176171at2759"/>
<dbReference type="PANTHER" id="PTHR47970">
    <property type="entry name" value="KINESIN-LIKE PROTEIN KIF11"/>
    <property type="match status" value="1"/>
</dbReference>
<dbReference type="PRINTS" id="PR00380">
    <property type="entry name" value="KINESINHEAVY"/>
</dbReference>
<dbReference type="GO" id="GO:0008017">
    <property type="term" value="F:microtubule binding"/>
    <property type="evidence" value="ECO:0007669"/>
    <property type="project" value="InterPro"/>
</dbReference>
<evidence type="ECO:0000256" key="1">
    <source>
        <dbReference type="ARBA" id="ARBA00004245"/>
    </source>
</evidence>
<dbReference type="InterPro" id="IPR027417">
    <property type="entry name" value="P-loop_NTPase"/>
</dbReference>
<dbReference type="Pfam" id="PF00225">
    <property type="entry name" value="Kinesin"/>
    <property type="match status" value="1"/>
</dbReference>
<keyword evidence="5 12" id="KW-0547">Nucleotide-binding</keyword>
<evidence type="ECO:0000256" key="8">
    <source>
        <dbReference type="ARBA" id="ARBA00023054"/>
    </source>
</evidence>
<evidence type="ECO:0000256" key="3">
    <source>
        <dbReference type="ARBA" id="ARBA00022618"/>
    </source>
</evidence>
<dbReference type="GO" id="GO:0005876">
    <property type="term" value="C:spindle microtubule"/>
    <property type="evidence" value="ECO:0007669"/>
    <property type="project" value="TreeGrafter"/>
</dbReference>
<evidence type="ECO:0000256" key="12">
    <source>
        <dbReference type="PROSITE-ProRule" id="PRU00283"/>
    </source>
</evidence>
<feature type="coiled-coil region" evidence="14">
    <location>
        <begin position="663"/>
        <end position="737"/>
    </location>
</feature>
<evidence type="ECO:0000256" key="14">
    <source>
        <dbReference type="SAM" id="Coils"/>
    </source>
</evidence>
<proteinExistence type="inferred from homology"/>
<dbReference type="InterPro" id="IPR047149">
    <property type="entry name" value="KIF11-like"/>
</dbReference>
<comment type="caution">
    <text evidence="17">The sequence shown here is derived from an EMBL/GenBank/DDBJ whole genome shotgun (WGS) entry which is preliminary data.</text>
</comment>
<keyword evidence="7 12" id="KW-0067">ATP-binding</keyword>
<dbReference type="Gene3D" id="3.40.850.10">
    <property type="entry name" value="Kinesin motor domain"/>
    <property type="match status" value="1"/>
</dbReference>
<feature type="coiled-coil region" evidence="14">
    <location>
        <begin position="392"/>
        <end position="487"/>
    </location>
</feature>
<keyword evidence="3" id="KW-0132">Cell division</keyword>
<keyword evidence="11" id="KW-0131">Cell cycle</keyword>
<evidence type="ECO:0000313" key="18">
    <source>
        <dbReference type="Proteomes" id="UP000230233"/>
    </source>
</evidence>
<dbReference type="InterPro" id="IPR001752">
    <property type="entry name" value="Kinesin_motor_dom"/>
</dbReference>
<dbReference type="PANTHER" id="PTHR47970:SF12">
    <property type="entry name" value="KINESIN FAMILY MEMBER 11"/>
    <property type="match status" value="1"/>
</dbReference>
<keyword evidence="8 14" id="KW-0175">Coiled coil</keyword>
<accession>A0A2G5VGL9</accession>
<dbReference type="InterPro" id="IPR019821">
    <property type="entry name" value="Kinesin_motor_CS"/>
</dbReference>
<evidence type="ECO:0000256" key="9">
    <source>
        <dbReference type="ARBA" id="ARBA00023175"/>
    </source>
</evidence>
<evidence type="ECO:0000256" key="10">
    <source>
        <dbReference type="ARBA" id="ARBA00023212"/>
    </source>
</evidence>
<feature type="binding site" evidence="12">
    <location>
        <begin position="130"/>
        <end position="137"/>
    </location>
    <ligand>
        <name>ATP</name>
        <dbReference type="ChEBI" id="CHEBI:30616"/>
    </ligand>
</feature>
<keyword evidence="9 12" id="KW-0505">Motor protein</keyword>
<dbReference type="EMBL" id="PDUG01000001">
    <property type="protein sequence ID" value="PIC50925.1"/>
    <property type="molecule type" value="Genomic_DNA"/>
</dbReference>
<dbReference type="InterPro" id="IPR036961">
    <property type="entry name" value="Kinesin_motor_dom_sf"/>
</dbReference>
<dbReference type="SUPFAM" id="SSF52540">
    <property type="entry name" value="P-loop containing nucleoside triphosphate hydrolases"/>
    <property type="match status" value="1"/>
</dbReference>